<dbReference type="EMBL" id="JBHTKL010000001">
    <property type="protein sequence ID" value="MFD1018362.1"/>
    <property type="molecule type" value="Genomic_DNA"/>
</dbReference>
<evidence type="ECO:0000313" key="2">
    <source>
        <dbReference type="Proteomes" id="UP001596990"/>
    </source>
</evidence>
<dbReference type="Proteomes" id="UP001596990">
    <property type="component" value="Unassembled WGS sequence"/>
</dbReference>
<comment type="caution">
    <text evidence="1">The sequence shown here is derived from an EMBL/GenBank/DDBJ whole genome shotgun (WGS) entry which is preliminary data.</text>
</comment>
<keyword evidence="2" id="KW-1185">Reference proteome</keyword>
<accession>A0ABW3KXT1</accession>
<evidence type="ECO:0000313" key="1">
    <source>
        <dbReference type="EMBL" id="MFD1018362.1"/>
    </source>
</evidence>
<name>A0ABW3KXT1_9BACI</name>
<reference evidence="2" key="1">
    <citation type="journal article" date="2019" name="Int. J. Syst. Evol. Microbiol.">
        <title>The Global Catalogue of Microorganisms (GCM) 10K type strain sequencing project: providing services to taxonomists for standard genome sequencing and annotation.</title>
        <authorList>
            <consortium name="The Broad Institute Genomics Platform"/>
            <consortium name="The Broad Institute Genome Sequencing Center for Infectious Disease"/>
            <person name="Wu L."/>
            <person name="Ma J."/>
        </authorList>
    </citation>
    <scope>NUCLEOTIDE SEQUENCE [LARGE SCALE GENOMIC DNA]</scope>
    <source>
        <strain evidence="2">CCUG 56607</strain>
    </source>
</reference>
<proteinExistence type="predicted"/>
<organism evidence="1 2">
    <name type="scientific">Thalassobacillus hwangdonensis</name>
    <dbReference type="NCBI Taxonomy" id="546108"/>
    <lineage>
        <taxon>Bacteria</taxon>
        <taxon>Bacillati</taxon>
        <taxon>Bacillota</taxon>
        <taxon>Bacilli</taxon>
        <taxon>Bacillales</taxon>
        <taxon>Bacillaceae</taxon>
        <taxon>Thalassobacillus</taxon>
    </lineage>
</organism>
<gene>
    <name evidence="1" type="ORF">ACFQ2J_04030</name>
</gene>
<protein>
    <submittedName>
        <fullName evidence="1">Uncharacterized protein</fullName>
    </submittedName>
</protein>
<sequence length="105" mass="12208">MRVDTLMDGADLMSEDREKQVIEQYRRGEKMMILIFAQWCVNNELNAVELYEHAYPQQKGNKELLEAMELTVPKKESEEIANDTLLEALSVYGNEDLAFVVTQYM</sequence>